<dbReference type="SUPFAM" id="SSF143865">
    <property type="entry name" value="CorA soluble domain-like"/>
    <property type="match status" value="1"/>
</dbReference>
<dbReference type="PANTHER" id="PTHR46494">
    <property type="entry name" value="CORA FAMILY METAL ION TRANSPORTER (EUROFUNG)"/>
    <property type="match status" value="1"/>
</dbReference>
<reference evidence="14 15" key="1">
    <citation type="submission" date="2020-10" db="EMBL/GenBank/DDBJ databases">
        <title>Connecting structure to function with the recovery of over 1000 high-quality activated sludge metagenome-assembled genomes encoding full-length rRNA genes using long-read sequencing.</title>
        <authorList>
            <person name="Singleton C.M."/>
            <person name="Petriglieri F."/>
            <person name="Kristensen J.M."/>
            <person name="Kirkegaard R.H."/>
            <person name="Michaelsen T.Y."/>
            <person name="Andersen M.H."/>
            <person name="Karst S.M."/>
            <person name="Dueholm M.S."/>
            <person name="Nielsen P.H."/>
            <person name="Albertsen M."/>
        </authorList>
    </citation>
    <scope>NUCLEOTIDE SEQUENCE [LARGE SCALE GENOMIC DNA]</scope>
    <source>
        <strain evidence="14">Lyne_18-Q3-R50-59_MAXAC.006</strain>
    </source>
</reference>
<evidence type="ECO:0000256" key="3">
    <source>
        <dbReference type="ARBA" id="ARBA00022448"/>
    </source>
</evidence>
<dbReference type="Pfam" id="PF01544">
    <property type="entry name" value="CorA"/>
    <property type="match status" value="1"/>
</dbReference>
<feature type="transmembrane region" description="Helical" evidence="13">
    <location>
        <begin position="319"/>
        <end position="339"/>
    </location>
</feature>
<evidence type="ECO:0000256" key="9">
    <source>
        <dbReference type="ARBA" id="ARBA00023136"/>
    </source>
</evidence>
<keyword evidence="6" id="KW-0460">Magnesium</keyword>
<dbReference type="PANTHER" id="PTHR46494:SF1">
    <property type="entry name" value="CORA FAMILY METAL ION TRANSPORTER (EUROFUNG)"/>
    <property type="match status" value="1"/>
</dbReference>
<keyword evidence="7 13" id="KW-1133">Transmembrane helix</keyword>
<accession>A0A936TFZ0</accession>
<keyword evidence="9 13" id="KW-0472">Membrane</keyword>
<comment type="similarity">
    <text evidence="2">Belongs to the CorA metal ion transporter (MIT) (TC 1.A.35) family.</text>
</comment>
<dbReference type="SUPFAM" id="SSF144083">
    <property type="entry name" value="Magnesium transport protein CorA, transmembrane region"/>
    <property type="match status" value="1"/>
</dbReference>
<sequence length="345" mass="37934">MIVDCAVYRDGVRLGGDRTPESVAGELSTPPPDEHEPGGAGHDPAEGGGVVPREFAWVGLADPLSSELAQVRRAFDIHPLTIEDALSPRERPKVESIEGTLSMVLRSARYLDATEEVEFGQITVLLGDDFVVVVRIGDAVRLEPVRRRLEAHPERLHYGPAAVLVSILDEVVDAYGPVLDGIENDIDEVETQVFAQGVRPGQPTERLYYLLREVLQTQRATSPVREQVAALMDGDELPEGTKPYLRDVADHLADVIDRAASARALLSSALEANLTQVSLRQNEDMRKMSAWVSILAVPTMIAGIYGMNFDHMPELDSRYGYPLILGLMALICTALYRGFRRSGWL</sequence>
<dbReference type="InterPro" id="IPR002523">
    <property type="entry name" value="MgTranspt_CorA/ZnTranspt_ZntB"/>
</dbReference>
<evidence type="ECO:0000256" key="7">
    <source>
        <dbReference type="ARBA" id="ARBA00022989"/>
    </source>
</evidence>
<dbReference type="FunFam" id="1.20.58.340:FF:000004">
    <property type="entry name" value="Magnesium transport protein CorA"/>
    <property type="match status" value="1"/>
</dbReference>
<evidence type="ECO:0000256" key="6">
    <source>
        <dbReference type="ARBA" id="ARBA00022842"/>
    </source>
</evidence>
<feature type="region of interest" description="Disordered" evidence="12">
    <location>
        <begin position="14"/>
        <end position="47"/>
    </location>
</feature>
<evidence type="ECO:0000256" key="8">
    <source>
        <dbReference type="ARBA" id="ARBA00023065"/>
    </source>
</evidence>
<name>A0A936TFZ0_9ACTN</name>
<comment type="caution">
    <text evidence="14">The sequence shown here is derived from an EMBL/GenBank/DDBJ whole genome shotgun (WGS) entry which is preliminary data.</text>
</comment>
<dbReference type="CDD" id="cd12830">
    <property type="entry name" value="MtCorA-like"/>
    <property type="match status" value="1"/>
</dbReference>
<keyword evidence="5 13" id="KW-0812">Transmembrane</keyword>
<evidence type="ECO:0000256" key="12">
    <source>
        <dbReference type="SAM" id="MobiDB-lite"/>
    </source>
</evidence>
<dbReference type="GO" id="GO:0050897">
    <property type="term" value="F:cobalt ion binding"/>
    <property type="evidence" value="ECO:0007669"/>
    <property type="project" value="TreeGrafter"/>
</dbReference>
<evidence type="ECO:0000256" key="1">
    <source>
        <dbReference type="ARBA" id="ARBA00004651"/>
    </source>
</evidence>
<gene>
    <name evidence="14" type="ORF">IPN02_17450</name>
</gene>
<dbReference type="AlphaFoldDB" id="A0A936TFZ0"/>
<evidence type="ECO:0000256" key="2">
    <source>
        <dbReference type="ARBA" id="ARBA00009765"/>
    </source>
</evidence>
<keyword evidence="8" id="KW-0406">Ion transport</keyword>
<feature type="transmembrane region" description="Helical" evidence="13">
    <location>
        <begin position="288"/>
        <end position="307"/>
    </location>
</feature>
<keyword evidence="3" id="KW-0813">Transport</keyword>
<proteinExistence type="inferred from homology"/>
<comment type="subcellular location">
    <subcellularLocation>
        <location evidence="1">Cell membrane</location>
        <topology evidence="1">Multi-pass membrane protein</topology>
    </subcellularLocation>
</comment>
<dbReference type="GO" id="GO:0000287">
    <property type="term" value="F:magnesium ion binding"/>
    <property type="evidence" value="ECO:0007669"/>
    <property type="project" value="TreeGrafter"/>
</dbReference>
<evidence type="ECO:0000256" key="13">
    <source>
        <dbReference type="SAM" id="Phobius"/>
    </source>
</evidence>
<dbReference type="GO" id="GO:0005886">
    <property type="term" value="C:plasma membrane"/>
    <property type="evidence" value="ECO:0007669"/>
    <property type="project" value="UniProtKB-SubCell"/>
</dbReference>
<dbReference type="Gene3D" id="3.30.460.20">
    <property type="entry name" value="CorA soluble domain-like"/>
    <property type="match status" value="1"/>
</dbReference>
<comment type="catalytic activity">
    <reaction evidence="10">
        <text>Mg(2+)(in) = Mg(2+)(out)</text>
        <dbReference type="Rhea" id="RHEA:29827"/>
        <dbReference type="ChEBI" id="CHEBI:18420"/>
    </reaction>
</comment>
<organism evidence="14 15">
    <name type="scientific">Candidatus Neomicrothrix subdominans</name>
    <dbReference type="NCBI Taxonomy" id="2954438"/>
    <lineage>
        <taxon>Bacteria</taxon>
        <taxon>Bacillati</taxon>
        <taxon>Actinomycetota</taxon>
        <taxon>Acidimicrobiia</taxon>
        <taxon>Acidimicrobiales</taxon>
        <taxon>Microthrixaceae</taxon>
        <taxon>Candidatus Neomicrothrix</taxon>
    </lineage>
</organism>
<evidence type="ECO:0000256" key="4">
    <source>
        <dbReference type="ARBA" id="ARBA00022475"/>
    </source>
</evidence>
<feature type="compositionally biased region" description="Gly residues" evidence="12">
    <location>
        <begin position="38"/>
        <end position="47"/>
    </location>
</feature>
<protein>
    <submittedName>
        <fullName evidence="14">Magnesium and cobalt transport protein CorA</fullName>
    </submittedName>
</protein>
<evidence type="ECO:0000256" key="10">
    <source>
        <dbReference type="ARBA" id="ARBA00034269"/>
    </source>
</evidence>
<evidence type="ECO:0000256" key="5">
    <source>
        <dbReference type="ARBA" id="ARBA00022692"/>
    </source>
</evidence>
<dbReference type="GO" id="GO:0015095">
    <property type="term" value="F:magnesium ion transmembrane transporter activity"/>
    <property type="evidence" value="ECO:0007669"/>
    <property type="project" value="TreeGrafter"/>
</dbReference>
<dbReference type="EMBL" id="JADJZA010000009">
    <property type="protein sequence ID" value="MBK9298572.1"/>
    <property type="molecule type" value="Genomic_DNA"/>
</dbReference>
<evidence type="ECO:0000313" key="14">
    <source>
        <dbReference type="EMBL" id="MBK9298572.1"/>
    </source>
</evidence>
<keyword evidence="4" id="KW-1003">Cell membrane</keyword>
<evidence type="ECO:0000313" key="15">
    <source>
        <dbReference type="Proteomes" id="UP000727993"/>
    </source>
</evidence>
<dbReference type="GO" id="GO:0015087">
    <property type="term" value="F:cobalt ion transmembrane transporter activity"/>
    <property type="evidence" value="ECO:0007669"/>
    <property type="project" value="TreeGrafter"/>
</dbReference>
<dbReference type="Gene3D" id="1.20.58.340">
    <property type="entry name" value="Magnesium transport protein CorA, transmembrane region"/>
    <property type="match status" value="2"/>
</dbReference>
<dbReference type="InterPro" id="IPR045861">
    <property type="entry name" value="CorA_cytoplasmic_dom"/>
</dbReference>
<dbReference type="Proteomes" id="UP000727993">
    <property type="component" value="Unassembled WGS sequence"/>
</dbReference>
<dbReference type="InterPro" id="IPR045863">
    <property type="entry name" value="CorA_TM1_TM2"/>
</dbReference>
<evidence type="ECO:0000256" key="11">
    <source>
        <dbReference type="ARBA" id="ARBA00045497"/>
    </source>
</evidence>
<comment type="function">
    <text evidence="11">Mediates influx of magnesium ions. Alternates between open and closed states. Activated by low cytoplasmic Mg(2+) levels. Inactive when cytoplasmic Mg(2+) levels are high.</text>
</comment>